<dbReference type="AlphaFoldDB" id="F4RN94"/>
<evidence type="ECO:0000256" key="8">
    <source>
        <dbReference type="ARBA" id="ARBA00023242"/>
    </source>
</evidence>
<feature type="active site" evidence="9">
    <location>
        <position position="259"/>
    </location>
</feature>
<evidence type="ECO:0000256" key="3">
    <source>
        <dbReference type="ARBA" id="ARBA00022603"/>
    </source>
</evidence>
<feature type="binding site" evidence="9">
    <location>
        <begin position="338"/>
        <end position="340"/>
    </location>
    <ligand>
        <name>S-adenosyl-L-methionine</name>
        <dbReference type="ChEBI" id="CHEBI:59789"/>
    </ligand>
</feature>
<comment type="catalytic activity">
    <reaction evidence="1 9">
        <text>guanosine(46) in tRNA + S-adenosyl-L-methionine = N(7)-methylguanosine(46) in tRNA + S-adenosyl-L-homocysteine</text>
        <dbReference type="Rhea" id="RHEA:42708"/>
        <dbReference type="Rhea" id="RHEA-COMP:10188"/>
        <dbReference type="Rhea" id="RHEA-COMP:10189"/>
        <dbReference type="ChEBI" id="CHEBI:57856"/>
        <dbReference type="ChEBI" id="CHEBI:59789"/>
        <dbReference type="ChEBI" id="CHEBI:74269"/>
        <dbReference type="ChEBI" id="CHEBI:74480"/>
        <dbReference type="EC" id="2.1.1.33"/>
    </reaction>
</comment>
<feature type="compositionally biased region" description="Basic residues" evidence="10">
    <location>
        <begin position="1"/>
        <end position="13"/>
    </location>
</feature>
<evidence type="ECO:0000313" key="11">
    <source>
        <dbReference type="EMBL" id="EGG05946.1"/>
    </source>
</evidence>
<evidence type="ECO:0000256" key="10">
    <source>
        <dbReference type="SAM" id="MobiDB-lite"/>
    </source>
</evidence>
<dbReference type="InterPro" id="IPR029063">
    <property type="entry name" value="SAM-dependent_MTases_sf"/>
</dbReference>
<dbReference type="PANTHER" id="PTHR23417">
    <property type="entry name" value="3-DEOXY-D-MANNO-OCTULOSONIC-ACID TRANSFERASE/TRNA GUANINE-N 7 - -METHYLTRANSFERASE"/>
    <property type="match status" value="1"/>
</dbReference>
<keyword evidence="8 9" id="KW-0539">Nucleus</keyword>
<dbReference type="RefSeq" id="XP_007410597.1">
    <property type="nucleotide sequence ID" value="XM_007410535.1"/>
</dbReference>
<evidence type="ECO:0000256" key="7">
    <source>
        <dbReference type="ARBA" id="ARBA00022884"/>
    </source>
</evidence>
<dbReference type="InterPro" id="IPR003358">
    <property type="entry name" value="tRNA_(Gua-N-7)_MeTrfase_Trmb"/>
</dbReference>
<dbReference type="UniPathway" id="UPA00989"/>
<dbReference type="EMBL" id="GL883110">
    <property type="protein sequence ID" value="EGG05946.1"/>
    <property type="molecule type" value="Genomic_DNA"/>
</dbReference>
<dbReference type="KEGG" id="mlr:MELLADRAFT_48534"/>
<name>F4RN94_MELLP</name>
<dbReference type="PANTHER" id="PTHR23417:SF16">
    <property type="entry name" value="TRNA (GUANINE-N(7)-)-METHYLTRANSFERASE"/>
    <property type="match status" value="1"/>
</dbReference>
<organism evidence="12">
    <name type="scientific">Melampsora larici-populina (strain 98AG31 / pathotype 3-4-7)</name>
    <name type="common">Poplar leaf rust fungus</name>
    <dbReference type="NCBI Taxonomy" id="747676"/>
    <lineage>
        <taxon>Eukaryota</taxon>
        <taxon>Fungi</taxon>
        <taxon>Dikarya</taxon>
        <taxon>Basidiomycota</taxon>
        <taxon>Pucciniomycotina</taxon>
        <taxon>Pucciniomycetes</taxon>
        <taxon>Pucciniales</taxon>
        <taxon>Melampsoraceae</taxon>
        <taxon>Melampsora</taxon>
    </lineage>
</organism>
<feature type="binding site" evidence="9">
    <location>
        <position position="256"/>
    </location>
    <ligand>
        <name>S-adenosyl-L-methionine</name>
        <dbReference type="ChEBI" id="CHEBI:59789"/>
    </ligand>
</feature>
<dbReference type="GO" id="GO:0000049">
    <property type="term" value="F:tRNA binding"/>
    <property type="evidence" value="ECO:0007669"/>
    <property type="project" value="UniProtKB-UniRule"/>
</dbReference>
<dbReference type="OrthoDB" id="47276at2759"/>
<dbReference type="GO" id="GO:0106143">
    <property type="term" value="C:tRNA (m7G46) methyltransferase complex"/>
    <property type="evidence" value="ECO:0007669"/>
    <property type="project" value="EnsemblFungi"/>
</dbReference>
<dbReference type="GO" id="GO:0008176">
    <property type="term" value="F:tRNA (guanine(46)-N7)-methyltransferase activity"/>
    <property type="evidence" value="ECO:0007669"/>
    <property type="project" value="UniProtKB-UniRule"/>
</dbReference>
<dbReference type="Pfam" id="PF02390">
    <property type="entry name" value="Methyltransf_4"/>
    <property type="match status" value="2"/>
</dbReference>
<dbReference type="GO" id="GO:0005634">
    <property type="term" value="C:nucleus"/>
    <property type="evidence" value="ECO:0007669"/>
    <property type="project" value="UniProtKB-SubCell"/>
</dbReference>
<reference evidence="12" key="1">
    <citation type="journal article" date="2011" name="Proc. Natl. Acad. Sci. U.S.A.">
        <title>Obligate biotrophy features unraveled by the genomic analysis of rust fungi.</title>
        <authorList>
            <person name="Duplessis S."/>
            <person name="Cuomo C.A."/>
            <person name="Lin Y.-C."/>
            <person name="Aerts A."/>
            <person name="Tisserant E."/>
            <person name="Veneault-Fourrey C."/>
            <person name="Joly D.L."/>
            <person name="Hacquard S."/>
            <person name="Amselem J."/>
            <person name="Cantarel B.L."/>
            <person name="Chiu R."/>
            <person name="Coutinho P.M."/>
            <person name="Feau N."/>
            <person name="Field M."/>
            <person name="Frey P."/>
            <person name="Gelhaye E."/>
            <person name="Goldberg J."/>
            <person name="Grabherr M.G."/>
            <person name="Kodira C.D."/>
            <person name="Kohler A."/>
            <person name="Kuees U."/>
            <person name="Lindquist E.A."/>
            <person name="Lucas S.M."/>
            <person name="Mago R."/>
            <person name="Mauceli E."/>
            <person name="Morin E."/>
            <person name="Murat C."/>
            <person name="Pangilinan J.L."/>
            <person name="Park R."/>
            <person name="Pearson M."/>
            <person name="Quesneville H."/>
            <person name="Rouhier N."/>
            <person name="Sakthikumar S."/>
            <person name="Salamov A.A."/>
            <person name="Schmutz J."/>
            <person name="Selles B."/>
            <person name="Shapiro H."/>
            <person name="Tanguay P."/>
            <person name="Tuskan G.A."/>
            <person name="Henrissat B."/>
            <person name="Van de Peer Y."/>
            <person name="Rouze P."/>
            <person name="Ellis J.G."/>
            <person name="Dodds P.N."/>
            <person name="Schein J.E."/>
            <person name="Zhong S."/>
            <person name="Hamelin R.C."/>
            <person name="Grigoriev I.V."/>
            <person name="Szabo L.J."/>
            <person name="Martin F."/>
        </authorList>
    </citation>
    <scope>NUCLEOTIDE SEQUENCE [LARGE SCALE GENOMIC DNA]</scope>
    <source>
        <strain evidence="12">98AG31 / pathotype 3-4-7</strain>
    </source>
</reference>
<dbReference type="HOGENOM" id="CLU_050910_3_1_1"/>
<accession>F4RN94</accession>
<feature type="compositionally biased region" description="Polar residues" evidence="10">
    <location>
        <begin position="172"/>
        <end position="181"/>
    </location>
</feature>
<dbReference type="FunCoup" id="F4RN94">
    <property type="interactions" value="237"/>
</dbReference>
<feature type="binding site" evidence="9">
    <location>
        <position position="110"/>
    </location>
    <ligand>
        <name>S-adenosyl-L-methionine</name>
        <dbReference type="ChEBI" id="CHEBI:59789"/>
    </ligand>
</feature>
<dbReference type="SUPFAM" id="SSF53335">
    <property type="entry name" value="S-adenosyl-L-methionine-dependent methyltransferases"/>
    <property type="match status" value="1"/>
</dbReference>
<evidence type="ECO:0000256" key="1">
    <source>
        <dbReference type="ARBA" id="ARBA00000142"/>
    </source>
</evidence>
<dbReference type="EC" id="2.1.1.33" evidence="9"/>
<keyword evidence="3 9" id="KW-0489">Methyltransferase</keyword>
<dbReference type="VEuPathDB" id="FungiDB:MELLADRAFT_48534"/>
<evidence type="ECO:0000256" key="4">
    <source>
        <dbReference type="ARBA" id="ARBA00022679"/>
    </source>
</evidence>
<feature type="binding site" evidence="9">
    <location>
        <begin position="133"/>
        <end position="134"/>
    </location>
    <ligand>
        <name>S-adenosyl-L-methionine</name>
        <dbReference type="ChEBI" id="CHEBI:59789"/>
    </ligand>
</feature>
<keyword evidence="12" id="KW-1185">Reference proteome</keyword>
<dbReference type="GeneID" id="18928530"/>
<dbReference type="eggNOG" id="KOG3115">
    <property type="taxonomic scope" value="Eukaryota"/>
</dbReference>
<evidence type="ECO:0000256" key="6">
    <source>
        <dbReference type="ARBA" id="ARBA00022694"/>
    </source>
</evidence>
<dbReference type="NCBIfam" id="TIGR00091">
    <property type="entry name" value="tRNA (guanosine(46)-N7)-methyltransferase TrmB"/>
    <property type="match status" value="1"/>
</dbReference>
<feature type="binding site" evidence="9">
    <location>
        <begin position="236"/>
        <end position="237"/>
    </location>
    <ligand>
        <name>S-adenosyl-L-methionine</name>
        <dbReference type="ChEBI" id="CHEBI:59789"/>
    </ligand>
</feature>
<evidence type="ECO:0000256" key="5">
    <source>
        <dbReference type="ARBA" id="ARBA00022691"/>
    </source>
</evidence>
<keyword evidence="5 9" id="KW-0949">S-adenosyl-L-methionine</keyword>
<protein>
    <recommendedName>
        <fullName evidence="9">tRNA (guanine-N(7)-)-methyltransferase</fullName>
        <ecNumber evidence="9">2.1.1.33</ecNumber>
    </recommendedName>
    <alternativeName>
        <fullName evidence="9">Transfer RNA methyltransferase 8</fullName>
    </alternativeName>
    <alternativeName>
        <fullName evidence="9">tRNA (guanine(46)-N(7))-methyltransferase</fullName>
    </alternativeName>
    <alternativeName>
        <fullName evidence="9">tRNA(m7G46)-methyltransferase</fullName>
    </alternativeName>
</protein>
<dbReference type="STRING" id="747676.F4RN94"/>
<evidence type="ECO:0000313" key="12">
    <source>
        <dbReference type="Proteomes" id="UP000001072"/>
    </source>
</evidence>
<comment type="subunit">
    <text evidence="9">Forms a complex with TRM82.</text>
</comment>
<gene>
    <name evidence="9" type="primary">TRM8</name>
    <name evidence="11" type="ORF">MELLADRAFT_48534</name>
</gene>
<dbReference type="InterPro" id="IPR025763">
    <property type="entry name" value="Trm8_euk"/>
</dbReference>
<keyword evidence="2 9" id="KW-0820">tRNA-binding</keyword>
<keyword evidence="4 9" id="KW-0808">Transferase</keyword>
<comment type="subcellular location">
    <subcellularLocation>
        <location evidence="9">Nucleus</location>
    </subcellularLocation>
</comment>
<proteinExistence type="inferred from homology"/>
<feature type="region of interest" description="Disordered" evidence="10">
    <location>
        <begin position="157"/>
        <end position="181"/>
    </location>
</feature>
<dbReference type="InParanoid" id="F4RN94"/>
<comment type="pathway">
    <text evidence="9">tRNA modification; N(7)-methylguanine-tRNA biosynthesis.</text>
</comment>
<dbReference type="PROSITE" id="PS51625">
    <property type="entry name" value="SAM_MT_TRMB"/>
    <property type="match status" value="1"/>
</dbReference>
<evidence type="ECO:0000256" key="2">
    <source>
        <dbReference type="ARBA" id="ARBA00022555"/>
    </source>
</evidence>
<comment type="function">
    <text evidence="9">Catalyzes the formation of N(7)-methylguanine at position 46 (m7G46) in tRNA.</text>
</comment>
<keyword evidence="6 9" id="KW-0819">tRNA processing</keyword>
<feature type="region of interest" description="Disordered" evidence="10">
    <location>
        <begin position="1"/>
        <end position="37"/>
    </location>
</feature>
<sequence length="373" mass="42180">MARTKQTSRKRKRPIGEDNQANTPAAKVDSQVMGVPGKAPHIMPRKRFYRQRAHANPFSDHNLEYPTSPEKMNWNDHYPSFFPSPEVKVDENEKVQDLNVNHKVEFADVGCGFGGLLVALAPLFPTTLMLGMEIRPHVAQYVRDKIWALRAQQKMMKGSTDTPAVTSDVDGKTSQGEASSTSIVLPAVPPSMPEFVKAVHKENTPNPENDEDDDDEAPILVPKDGAFENVSVIRANSMKFLPNFFQKAQLKKMFFLFPDPHFKARKHKARIISPTLLSEYGYVLQPNGLLYTITDVHDLHLWMVKHLTNHPLFIPVSEESLISDDKEKQVVESIRQSTEEGKKVARNKGDKYLAVFRRISLEEENALLSVEVE</sequence>
<dbReference type="Proteomes" id="UP000001072">
    <property type="component" value="Unassembled WGS sequence"/>
</dbReference>
<dbReference type="HAMAP" id="MF_03055">
    <property type="entry name" value="tRNA_methyltr_TrmB_euk"/>
    <property type="match status" value="1"/>
</dbReference>
<keyword evidence="7 9" id="KW-0694">RNA-binding</keyword>
<comment type="similarity">
    <text evidence="9">Belongs to the class I-like SAM-binding methyltransferase superfamily. TrmB family.</text>
</comment>
<dbReference type="Gene3D" id="3.40.50.150">
    <property type="entry name" value="Vaccinia Virus protein VP39"/>
    <property type="match status" value="1"/>
</dbReference>
<evidence type="ECO:0000256" key="9">
    <source>
        <dbReference type="HAMAP-Rule" id="MF_03055"/>
    </source>
</evidence>